<feature type="domain" description="DUF1648" evidence="2">
    <location>
        <begin position="7"/>
        <end position="40"/>
    </location>
</feature>
<dbReference type="InterPro" id="IPR012867">
    <property type="entry name" value="DUF1648"/>
</dbReference>
<feature type="transmembrane region" description="Helical" evidence="1">
    <location>
        <begin position="42"/>
        <end position="64"/>
    </location>
</feature>
<keyword evidence="1" id="KW-0812">Transmembrane</keyword>
<comment type="caution">
    <text evidence="3">The sequence shown here is derived from an EMBL/GenBank/DDBJ whole genome shotgun (WGS) entry which is preliminary data.</text>
</comment>
<protein>
    <recommendedName>
        <fullName evidence="2">DUF1648 domain-containing protein</fullName>
    </recommendedName>
</protein>
<dbReference type="Proteomes" id="UP000037288">
    <property type="component" value="Unassembled WGS sequence"/>
</dbReference>
<proteinExistence type="predicted"/>
<dbReference type="AlphaFoldDB" id="A0A0K9X7N2"/>
<name>A0A0K9X7N2_9ACTN</name>
<gene>
    <name evidence="3" type="ORF">AC230_29885</name>
</gene>
<feature type="transmembrane region" description="Helical" evidence="1">
    <location>
        <begin position="102"/>
        <end position="122"/>
    </location>
</feature>
<keyword evidence="1" id="KW-1133">Transmembrane helix</keyword>
<evidence type="ECO:0000259" key="2">
    <source>
        <dbReference type="Pfam" id="PF07853"/>
    </source>
</evidence>
<organism evidence="3 4">
    <name type="scientific">Streptomyces caatingaensis</name>
    <dbReference type="NCBI Taxonomy" id="1678637"/>
    <lineage>
        <taxon>Bacteria</taxon>
        <taxon>Bacillati</taxon>
        <taxon>Actinomycetota</taxon>
        <taxon>Actinomycetes</taxon>
        <taxon>Kitasatosporales</taxon>
        <taxon>Streptomycetaceae</taxon>
        <taxon>Streptomyces</taxon>
    </lineage>
</organism>
<dbReference type="EMBL" id="LFXA01000018">
    <property type="protein sequence ID" value="KNB49454.1"/>
    <property type="molecule type" value="Genomic_DNA"/>
</dbReference>
<keyword evidence="4" id="KW-1185">Reference proteome</keyword>
<dbReference type="Pfam" id="PF07853">
    <property type="entry name" value="DUF1648"/>
    <property type="match status" value="1"/>
</dbReference>
<dbReference type="STRING" id="1678637.AC230_29885"/>
<feature type="transmembrane region" description="Helical" evidence="1">
    <location>
        <begin position="76"/>
        <end position="96"/>
    </location>
</feature>
<evidence type="ECO:0000313" key="3">
    <source>
        <dbReference type="EMBL" id="KNB49454.1"/>
    </source>
</evidence>
<keyword evidence="1" id="KW-0472">Membrane</keyword>
<evidence type="ECO:0000256" key="1">
    <source>
        <dbReference type="SAM" id="Phobius"/>
    </source>
</evidence>
<accession>A0A0K9X7N2</accession>
<sequence length="127" mass="13176">MPFFAGLAVTVVVYFVVRDDLPSRVPTHFGTGGADGYGSPGRATAGNLVVYAIEGVLFLIASLAREEQRTVRPTLVAAWAVSVTTTYFLCALLLAGDGSVPAYQYAAAPAAGGAVVLGSRLLSRRKA</sequence>
<dbReference type="PATRIC" id="fig|1678637.3.peg.6365"/>
<reference evidence="4" key="1">
    <citation type="submission" date="2015-07" db="EMBL/GenBank/DDBJ databases">
        <title>Draft genome sequence of Streptomyces sp. CMAA 1322, a bacterium isolated from Caatinga biome, from dry forest semiarid of Brazil.</title>
        <authorList>
            <person name="Santos S.N."/>
            <person name="Gacesa R."/>
            <person name="Taketani R.G."/>
            <person name="Long P.F."/>
            <person name="Melo I.S."/>
        </authorList>
    </citation>
    <scope>NUCLEOTIDE SEQUENCE [LARGE SCALE GENOMIC DNA]</scope>
    <source>
        <strain evidence="4">CMAA 1322</strain>
    </source>
</reference>
<evidence type="ECO:0000313" key="4">
    <source>
        <dbReference type="Proteomes" id="UP000037288"/>
    </source>
</evidence>